<keyword evidence="3" id="KW-1185">Reference proteome</keyword>
<dbReference type="EMBL" id="LAVV01006714">
    <property type="protein sequence ID" value="KNZ58639.1"/>
    <property type="molecule type" value="Genomic_DNA"/>
</dbReference>
<comment type="caution">
    <text evidence="2">The sequence shown here is derived from an EMBL/GenBank/DDBJ whole genome shotgun (WGS) entry which is preliminary data.</text>
</comment>
<evidence type="ECO:0000256" key="1">
    <source>
        <dbReference type="SAM" id="Phobius"/>
    </source>
</evidence>
<organism evidence="2 3">
    <name type="scientific">Puccinia sorghi</name>
    <dbReference type="NCBI Taxonomy" id="27349"/>
    <lineage>
        <taxon>Eukaryota</taxon>
        <taxon>Fungi</taxon>
        <taxon>Dikarya</taxon>
        <taxon>Basidiomycota</taxon>
        <taxon>Pucciniomycotina</taxon>
        <taxon>Pucciniomycetes</taxon>
        <taxon>Pucciniales</taxon>
        <taxon>Pucciniaceae</taxon>
        <taxon>Puccinia</taxon>
    </lineage>
</organism>
<protein>
    <submittedName>
        <fullName evidence="2">Uncharacterized protein</fullName>
    </submittedName>
</protein>
<feature type="transmembrane region" description="Helical" evidence="1">
    <location>
        <begin position="968"/>
        <end position="990"/>
    </location>
</feature>
<reference evidence="2 3" key="1">
    <citation type="submission" date="2015-08" db="EMBL/GenBank/DDBJ databases">
        <title>Next Generation Sequencing and Analysis of the Genome of Puccinia sorghi L Schw, the Causal Agent of Maize Common Rust.</title>
        <authorList>
            <person name="Rochi L."/>
            <person name="Burguener G."/>
            <person name="Darino M."/>
            <person name="Turjanski A."/>
            <person name="Kreff E."/>
            <person name="Dieguez M.J."/>
            <person name="Sacco F."/>
        </authorList>
    </citation>
    <scope>NUCLEOTIDE SEQUENCE [LARGE SCALE GENOMIC DNA]</scope>
    <source>
        <strain evidence="2 3">RO10H11247</strain>
    </source>
</reference>
<dbReference type="Proteomes" id="UP000037035">
    <property type="component" value="Unassembled WGS sequence"/>
</dbReference>
<evidence type="ECO:0000313" key="2">
    <source>
        <dbReference type="EMBL" id="KNZ58639.1"/>
    </source>
</evidence>
<dbReference type="VEuPathDB" id="FungiDB:VP01_188g2"/>
<keyword evidence="1" id="KW-0472">Membrane</keyword>
<keyword evidence="1" id="KW-1133">Transmembrane helix</keyword>
<sequence>MWETVNSSWFDSDQLLALSPKLEVGKDKLGQLPSFSAVPGASLNLSGPLQPCLASAKRDESAQMTVTHHTFNLNISKLISSRCEHLGSDQSPSTTWSHRTIPVNFHQVDSHPPQSNPLLIVMRQFILIRSYLLMKGVKVFKEELEPRALTFGVVCTGEGTSVNFVLGGGKEKESEVGDFSYKGTGTVHNRKAVSTLPLHSHQSMIAHPCAASEHVHEVMYLILCSVVSWEIIEKGRKDFFLTIKITTTMGGILSGGSNFERQGKISAYTMWHMFSFRISISGYVAVSRRGKSSGTTTITICSIASAPIYDLEPPDDSSKFPLNQAKIGSTMLTPFAVHFNLANVLQFLFQITIDSARKNKKKSGFLEVKCWTKTKFCYIFKHLCSQCCDFKEVRFYGSMVRRRNIGWEQCMYSVLNFANHEFFSFLLTSFFFYLRIFEKNLEDLHTLQDFEKKSVALIEPPKLQLTLTRFYFSGAVVVFVVIKAMLTCSVADISATLSCSVADISATLTCRISSNFRGEEVNNKGGYFDDFIFIIGGSNWEKIEELRKKEKLPERPIVILFLTLDTSNNKMEGRPWMLVVYLVTGPLERGWDTPWFSLRDNFNQYKRNLKCFSIFFVFEDMEAFGININAFLTQHRWSRKKGVILDMVFCKVYRWYIISLRLKFSCSNAKLEEKSDVITGRNKSDKRKMIDKKYLYIEYFFLETFSHSHTSKLSLASKFHSHCSRHWLLRKMFSQQHKMMLRWLDNCFDPLRLLFAFCRIESITKFKYINITNPRLETKVTCGEKTCFEKCGFLKTHQLHNGKFVSFSVSWQAQTSYPYTGHLDNLCIFYHSYFHLSPVLDSIYKLEDNKTILFIILFLLSLKIYQKITTSRTSILNISKLISSWWILILLKGTHHLHSLILQYQPGSSSFLLKCSPEVILHLWPSPRPQIQATLPGIPPVFYHLVIHWIKGGFSSTGWLLLQIFDFLIISLLIINSLLTVCNSVINLLLHPQNYKQGPLSRGFRATSKGLCQGASEAEVTKVYRSCFRVVYWHCINNQIG</sequence>
<proteinExistence type="predicted"/>
<accession>A0A0L6VD39</accession>
<dbReference type="AlphaFoldDB" id="A0A0L6VD39"/>
<evidence type="ECO:0000313" key="3">
    <source>
        <dbReference type="Proteomes" id="UP000037035"/>
    </source>
</evidence>
<keyword evidence="1" id="KW-0812">Transmembrane</keyword>
<gene>
    <name evidence="2" type="ORF">VP01_188g2</name>
</gene>
<name>A0A0L6VD39_9BASI</name>